<dbReference type="STRING" id="2518989.IMCC3088_2762"/>
<dbReference type="Pfam" id="PF13795">
    <property type="entry name" value="HupE_UreJ_2"/>
    <property type="match status" value="1"/>
</dbReference>
<gene>
    <name evidence="2" type="ORF">IMCC3088_2762</name>
</gene>
<feature type="transmembrane region" description="Helical" evidence="1">
    <location>
        <begin position="85"/>
        <end position="102"/>
    </location>
</feature>
<feature type="transmembrane region" description="Helical" evidence="1">
    <location>
        <begin position="152"/>
        <end position="175"/>
    </location>
</feature>
<feature type="transmembrane region" description="Helical" evidence="1">
    <location>
        <begin position="117"/>
        <end position="140"/>
    </location>
</feature>
<sequence length="176" mass="19432">MFTGYDHLLFIFGVIFLLRHYRDVAVLVSLFALGHSITLLAGVLFSIPANAYLVDAIIGFSVVYKGFDNIQGFDQLFGASPNPKFMVLGFGLIHGFGLSTKLQDFELPAQGLLGNLIAFNVGVEIGQFLALICMLIVMAYWRAQPNHLKQAYSVNVVLMTLGFMLTFFQLAGFILL</sequence>
<dbReference type="EMBL" id="AEIG01000092">
    <property type="protein sequence ID" value="EGG28625.1"/>
    <property type="molecule type" value="Genomic_DNA"/>
</dbReference>
<keyword evidence="1" id="KW-0812">Transmembrane</keyword>
<dbReference type="AlphaFoldDB" id="F3L4Y4"/>
<keyword evidence="3" id="KW-1185">Reference proteome</keyword>
<proteinExistence type="predicted"/>
<organism evidence="2 3">
    <name type="scientific">Aequoribacter fuscus</name>
    <dbReference type="NCBI Taxonomy" id="2518989"/>
    <lineage>
        <taxon>Bacteria</taxon>
        <taxon>Pseudomonadati</taxon>
        <taxon>Pseudomonadota</taxon>
        <taxon>Gammaproteobacteria</taxon>
        <taxon>Cellvibrionales</taxon>
        <taxon>Halieaceae</taxon>
        <taxon>Aequoribacter</taxon>
    </lineage>
</organism>
<evidence type="ECO:0000313" key="3">
    <source>
        <dbReference type="Proteomes" id="UP000005615"/>
    </source>
</evidence>
<comment type="caution">
    <text evidence="2">The sequence shown here is derived from an EMBL/GenBank/DDBJ whole genome shotgun (WGS) entry which is preliminary data.</text>
</comment>
<keyword evidence="1" id="KW-1133">Transmembrane helix</keyword>
<evidence type="ECO:0000256" key="1">
    <source>
        <dbReference type="SAM" id="Phobius"/>
    </source>
</evidence>
<accession>F3L4Y4</accession>
<keyword evidence="1" id="KW-0472">Membrane</keyword>
<dbReference type="InterPro" id="IPR032809">
    <property type="entry name" value="Put_HupE_UreJ"/>
</dbReference>
<evidence type="ECO:0000313" key="2">
    <source>
        <dbReference type="EMBL" id="EGG28625.1"/>
    </source>
</evidence>
<evidence type="ECO:0008006" key="4">
    <source>
        <dbReference type="Google" id="ProtNLM"/>
    </source>
</evidence>
<protein>
    <recommendedName>
        <fullName evidence="4">HupE / UreJ protein</fullName>
    </recommendedName>
</protein>
<dbReference type="eggNOG" id="COG2370">
    <property type="taxonomic scope" value="Bacteria"/>
</dbReference>
<feature type="transmembrane region" description="Helical" evidence="1">
    <location>
        <begin position="39"/>
        <end position="64"/>
    </location>
</feature>
<dbReference type="Proteomes" id="UP000005615">
    <property type="component" value="Unassembled WGS sequence"/>
</dbReference>
<name>F3L4Y4_9GAMM</name>
<reference evidence="2 3" key="1">
    <citation type="journal article" date="2011" name="J. Bacteriol.">
        <title>Genome sequence of strain IMCC3088, a proteorhodopsin-containing marine bacterium belonging to the OM60/NOR5 clade.</title>
        <authorList>
            <person name="Jang Y."/>
            <person name="Oh H.M."/>
            <person name="Kang I."/>
            <person name="Lee K."/>
            <person name="Yang S.J."/>
            <person name="Cho J.C."/>
        </authorList>
    </citation>
    <scope>NUCLEOTIDE SEQUENCE [LARGE SCALE GENOMIC DNA]</scope>
    <source>
        <strain evidence="2 3">IMCC3088</strain>
    </source>
</reference>
<feature type="transmembrane region" description="Helical" evidence="1">
    <location>
        <begin position="7"/>
        <end position="33"/>
    </location>
</feature>